<proteinExistence type="predicted"/>
<evidence type="ECO:0000256" key="1">
    <source>
        <dbReference type="SAM" id="Coils"/>
    </source>
</evidence>
<protein>
    <submittedName>
        <fullName evidence="2">Uncharacterized protein</fullName>
    </submittedName>
</protein>
<sequence>MSVNELKRMLSICGPLYKLLKEVNDAQEDMKRSCADLSEYRQHEDENMEVLSSAHAELESLLNQNLHPSSMELWVARESVNNALLIYNILKDSPVKVDLEKKVIFHKKELASVREEIEKHTQKVRVIFPSCEKPELLLDGSDLLPLDESGLLPVLLKFL</sequence>
<feature type="coiled-coil region" evidence="1">
    <location>
        <begin position="96"/>
        <end position="123"/>
    </location>
</feature>
<reference evidence="2" key="1">
    <citation type="journal article" date="2020" name="Nature">
        <title>Giant virus diversity and host interactions through global metagenomics.</title>
        <authorList>
            <person name="Schulz F."/>
            <person name="Roux S."/>
            <person name="Paez-Espino D."/>
            <person name="Jungbluth S."/>
            <person name="Walsh D.A."/>
            <person name="Denef V.J."/>
            <person name="McMahon K.D."/>
            <person name="Konstantinidis K.T."/>
            <person name="Eloe-Fadrosh E.A."/>
            <person name="Kyrpides N.C."/>
            <person name="Woyke T."/>
        </authorList>
    </citation>
    <scope>NUCLEOTIDE SEQUENCE</scope>
    <source>
        <strain evidence="2">GVMAG-M-3300023179-82</strain>
    </source>
</reference>
<name>A0A6C0H9Q4_9ZZZZ</name>
<dbReference type="EMBL" id="MN739909">
    <property type="protein sequence ID" value="QHT76946.1"/>
    <property type="molecule type" value="Genomic_DNA"/>
</dbReference>
<dbReference type="AlphaFoldDB" id="A0A6C0H9Q4"/>
<keyword evidence="1" id="KW-0175">Coiled coil</keyword>
<accession>A0A6C0H9Q4</accession>
<evidence type="ECO:0000313" key="2">
    <source>
        <dbReference type="EMBL" id="QHT76946.1"/>
    </source>
</evidence>
<organism evidence="2">
    <name type="scientific">viral metagenome</name>
    <dbReference type="NCBI Taxonomy" id="1070528"/>
    <lineage>
        <taxon>unclassified sequences</taxon>
        <taxon>metagenomes</taxon>
        <taxon>organismal metagenomes</taxon>
    </lineage>
</organism>